<reference evidence="2" key="1">
    <citation type="submission" date="2025-08" db="UniProtKB">
        <authorList>
            <consortium name="Ensembl"/>
        </authorList>
    </citation>
    <scope>IDENTIFICATION</scope>
</reference>
<dbReference type="GO" id="GO:0030286">
    <property type="term" value="C:dynein complex"/>
    <property type="evidence" value="ECO:0007669"/>
    <property type="project" value="InterPro"/>
</dbReference>
<dbReference type="PANTHER" id="PTHR22878">
    <property type="entry name" value="DYNEIN HEAVY CHAIN 6, AXONEMAL-LIKE-RELATED"/>
    <property type="match status" value="1"/>
</dbReference>
<dbReference type="AlphaFoldDB" id="A0A8D2QQU1"/>
<keyword evidence="3" id="KW-1185">Reference proteome</keyword>
<protein>
    <submittedName>
        <fullName evidence="2">Uncharacterized protein</fullName>
    </submittedName>
</protein>
<dbReference type="GO" id="GO:0007018">
    <property type="term" value="P:microtubule-based movement"/>
    <property type="evidence" value="ECO:0007669"/>
    <property type="project" value="InterPro"/>
</dbReference>
<evidence type="ECO:0000256" key="1">
    <source>
        <dbReference type="SAM" id="MobiDB-lite"/>
    </source>
</evidence>
<sequence>KMKNRFSFLSSQKTVPCSNMSRPNQSPESSFLPTPAPAAASASDAPSDYYEVCQSHYPPLMQESSWTLSAPFKEQHLYRNPSDSIANNYTLTARDLKLKNMKKFKSFSMIEISQISFTNGLYNPCHLSLNITASLFTKLVFFFFKSTLLKCLNRVSLSVPAHTPELHVMNYTDNQPLTPEEQFALMDLHEKEISKREKQPSSDDLERYCHYIRNGVREDMLAPQDKEVVNKILKHIPTHIPPSPEQARFLARLKEEIETDYCTGLMKAIVDYVLLDPAERKRLSIGSTPRPFPQRVICAPVPWHSSYKKTKSWNESNLFIVNSLMPTLQELWLSQYSHLRFVRTAEVLCADLPLLPAEFEGIVQRHCGEARDILQNKWIPACASIFIDQRNMWLHFAPQRDSDSPVKVESYFSSVAALMSLQLREMVINSLEDLLAFFMIHKDGNDFEEPYRGMQFFVSQILTVKLCVKEPDIVFEPPLGACWDLISHCFQKILQSAEELPKVEKLLFPKLRRDDLTLNTVKPHESLFLEYISKLEKIFESNILGPKKYLNVYRKYSSLLNNKSQQDVTKFLEKSPSLEALSELKREIASMDVTVPLAMFCLDALQLNEELCNRTQNLRDTLIEFEVVENRRLNQRYLLFAWMILFAFLFKAKNVIHRCSLLFAAPKKECKPISVSGQYCFLKQNTPLDQTVGEITRICCVY</sequence>
<dbReference type="GO" id="GO:0045505">
    <property type="term" value="F:dynein intermediate chain binding"/>
    <property type="evidence" value="ECO:0007669"/>
    <property type="project" value="InterPro"/>
</dbReference>
<reference evidence="2" key="2">
    <citation type="submission" date="2025-09" db="UniProtKB">
        <authorList>
            <consortium name="Ensembl"/>
        </authorList>
    </citation>
    <scope>IDENTIFICATION</scope>
</reference>
<dbReference type="Ensembl" id="ENSZLMT00000011328.1">
    <property type="protein sequence ID" value="ENSZLMP00000011016.1"/>
    <property type="gene ID" value="ENSZLMG00000007689.1"/>
</dbReference>
<name>A0A8D2QQU1_ZOSLA</name>
<dbReference type="GO" id="GO:0051959">
    <property type="term" value="F:dynein light intermediate chain binding"/>
    <property type="evidence" value="ECO:0007669"/>
    <property type="project" value="InterPro"/>
</dbReference>
<dbReference type="Proteomes" id="UP000694401">
    <property type="component" value="Unassembled WGS sequence"/>
</dbReference>
<dbReference type="PANTHER" id="PTHR22878:SF71">
    <property type="entry name" value="DYNEIN, AXONEMAL, HEAVY CHAIN 3"/>
    <property type="match status" value="1"/>
</dbReference>
<accession>A0A8D2QQU1</accession>
<dbReference type="InterPro" id="IPR026983">
    <property type="entry name" value="DHC"/>
</dbReference>
<proteinExistence type="predicted"/>
<feature type="region of interest" description="Disordered" evidence="1">
    <location>
        <begin position="1"/>
        <end position="39"/>
    </location>
</feature>
<evidence type="ECO:0000313" key="3">
    <source>
        <dbReference type="Proteomes" id="UP000694401"/>
    </source>
</evidence>
<organism evidence="2 3">
    <name type="scientific">Zosterops lateralis melanops</name>
    <dbReference type="NCBI Taxonomy" id="1220523"/>
    <lineage>
        <taxon>Eukaryota</taxon>
        <taxon>Metazoa</taxon>
        <taxon>Chordata</taxon>
        <taxon>Craniata</taxon>
        <taxon>Vertebrata</taxon>
        <taxon>Euteleostomi</taxon>
        <taxon>Archelosauria</taxon>
        <taxon>Archosauria</taxon>
        <taxon>Dinosauria</taxon>
        <taxon>Saurischia</taxon>
        <taxon>Theropoda</taxon>
        <taxon>Coelurosauria</taxon>
        <taxon>Aves</taxon>
        <taxon>Neognathae</taxon>
        <taxon>Neoaves</taxon>
        <taxon>Telluraves</taxon>
        <taxon>Australaves</taxon>
        <taxon>Passeriformes</taxon>
        <taxon>Sylvioidea</taxon>
        <taxon>Zosteropidae</taxon>
        <taxon>Zosterops</taxon>
    </lineage>
</organism>
<evidence type="ECO:0000313" key="2">
    <source>
        <dbReference type="Ensembl" id="ENSZLMP00000011016.1"/>
    </source>
</evidence>
<feature type="compositionally biased region" description="Polar residues" evidence="1">
    <location>
        <begin position="7"/>
        <end position="32"/>
    </location>
</feature>